<evidence type="ECO:0000259" key="3">
    <source>
        <dbReference type="Pfam" id="PF13548"/>
    </source>
</evidence>
<gene>
    <name evidence="4" type="ORF">TrVE_jg13295</name>
</gene>
<keyword evidence="2" id="KW-1133">Transmembrane helix</keyword>
<dbReference type="AlphaFoldDB" id="A0A9W7C7G6"/>
<dbReference type="Pfam" id="PF13548">
    <property type="entry name" value="DUF4126"/>
    <property type="match status" value="1"/>
</dbReference>
<evidence type="ECO:0000313" key="4">
    <source>
        <dbReference type="EMBL" id="GMI00643.1"/>
    </source>
</evidence>
<organism evidence="4 5">
    <name type="scientific">Triparma verrucosa</name>
    <dbReference type="NCBI Taxonomy" id="1606542"/>
    <lineage>
        <taxon>Eukaryota</taxon>
        <taxon>Sar</taxon>
        <taxon>Stramenopiles</taxon>
        <taxon>Ochrophyta</taxon>
        <taxon>Bolidophyceae</taxon>
        <taxon>Parmales</taxon>
        <taxon>Triparmaceae</taxon>
        <taxon>Triparma</taxon>
    </lineage>
</organism>
<comment type="caution">
    <text evidence="4">The sequence shown here is derived from an EMBL/GenBank/DDBJ whole genome shotgun (WGS) entry which is preliminary data.</text>
</comment>
<evidence type="ECO:0000256" key="2">
    <source>
        <dbReference type="SAM" id="Phobius"/>
    </source>
</evidence>
<feature type="compositionally biased region" description="Basic residues" evidence="1">
    <location>
        <begin position="207"/>
        <end position="220"/>
    </location>
</feature>
<feature type="region of interest" description="Disordered" evidence="1">
    <location>
        <begin position="200"/>
        <end position="220"/>
    </location>
</feature>
<feature type="transmembrane region" description="Helical" evidence="2">
    <location>
        <begin position="7"/>
        <end position="29"/>
    </location>
</feature>
<feature type="transmembrane region" description="Helical" evidence="2">
    <location>
        <begin position="81"/>
        <end position="99"/>
    </location>
</feature>
<keyword evidence="2" id="KW-0472">Membrane</keyword>
<feature type="transmembrane region" description="Helical" evidence="2">
    <location>
        <begin position="49"/>
        <end position="69"/>
    </location>
</feature>
<name>A0A9W7C7G6_9STRA</name>
<evidence type="ECO:0000256" key="1">
    <source>
        <dbReference type="SAM" id="MobiDB-lite"/>
    </source>
</evidence>
<evidence type="ECO:0000313" key="5">
    <source>
        <dbReference type="Proteomes" id="UP001165160"/>
    </source>
</evidence>
<keyword evidence="2" id="KW-0812">Transmembrane</keyword>
<sequence length="220" mass="23717">MFHLLSKLALVGNVGVSPFYLLFLIALVSKNGNGASLGLLGSYNTLVSTPTFQGLSCFAAILELVGKCIPVVDSALDSAQVFIVPIIAAFVCLATGATIEGGGRLLSDDNVYIVTIGKVLFIGFGSFLALAVHVTKMIIRALGVGWLTTVLTVVELLFCTLTLLAVVFFQTAASFVGVVFLFCSLRYMLGLAKKEREKEKEKETTTRRCRRRKKKETLLG</sequence>
<feature type="transmembrane region" description="Helical" evidence="2">
    <location>
        <begin position="111"/>
        <end position="132"/>
    </location>
</feature>
<dbReference type="EMBL" id="BRXX01000250">
    <property type="protein sequence ID" value="GMI00643.1"/>
    <property type="molecule type" value="Genomic_DNA"/>
</dbReference>
<reference evidence="5" key="1">
    <citation type="journal article" date="2023" name="Commun. Biol.">
        <title>Genome analysis of Parmales, the sister group of diatoms, reveals the evolutionary specialization of diatoms from phago-mixotrophs to photoautotrophs.</title>
        <authorList>
            <person name="Ban H."/>
            <person name="Sato S."/>
            <person name="Yoshikawa S."/>
            <person name="Yamada K."/>
            <person name="Nakamura Y."/>
            <person name="Ichinomiya M."/>
            <person name="Sato N."/>
            <person name="Blanc-Mathieu R."/>
            <person name="Endo H."/>
            <person name="Kuwata A."/>
            <person name="Ogata H."/>
        </authorList>
    </citation>
    <scope>NUCLEOTIDE SEQUENCE [LARGE SCALE GENOMIC DNA]</scope>
    <source>
        <strain evidence="5">NIES 3699</strain>
    </source>
</reference>
<protein>
    <recommendedName>
        <fullName evidence="3">DUF4126 domain-containing protein</fullName>
    </recommendedName>
</protein>
<feature type="domain" description="DUF4126" evidence="3">
    <location>
        <begin position="7"/>
        <end position="186"/>
    </location>
</feature>
<feature type="transmembrane region" description="Helical" evidence="2">
    <location>
        <begin position="144"/>
        <end position="169"/>
    </location>
</feature>
<keyword evidence="5" id="KW-1185">Reference proteome</keyword>
<accession>A0A9W7C7G6</accession>
<feature type="transmembrane region" description="Helical" evidence="2">
    <location>
        <begin position="175"/>
        <end position="192"/>
    </location>
</feature>
<dbReference type="Proteomes" id="UP001165160">
    <property type="component" value="Unassembled WGS sequence"/>
</dbReference>
<proteinExistence type="predicted"/>
<dbReference type="InterPro" id="IPR025196">
    <property type="entry name" value="DUF4126"/>
</dbReference>